<comment type="caution">
    <text evidence="2">The sequence shown here is derived from an EMBL/GenBank/DDBJ whole genome shotgun (WGS) entry which is preliminary data.</text>
</comment>
<name>M1YXM4_NITG3</name>
<feature type="region of interest" description="Disordered" evidence="1">
    <location>
        <begin position="1"/>
        <end position="22"/>
    </location>
</feature>
<evidence type="ECO:0000313" key="3">
    <source>
        <dbReference type="Proteomes" id="UP000011704"/>
    </source>
</evidence>
<sequence>MKTQISRNSRVPSSRYSGVYQQQGRMLTDADWNELSDLVKERLHQALTDVLGSGVPKDRGMIELKDKDREVNSLRWGRVFVDGIPAEVRPRVEEDEAPPESFEFDKQADLPPGNNDALITPPATGEYWLYVDVWDRTVTSLEDDQLRDPALQGADTCTRTQTMAQVKWAESGDDIDALPQKGNAPLSLILRQGRTEPDPCDPCAEEVNLGMEIGNYLFRVEVHDAEYNSAGRLLKLTLKWSSENGAEQYEVQEADTDYPPEFLDYGKWTYEFFSGADALFASEKHLGVFLQRNNNYPLRGPLVHGSAPEGEEDPFSLIRRWDGYCTLSRSNPSQNWTIEGADRISPLSTTSGEDAPGHVDVDDSLMIGLSALDLEVALRVQDEGGTERDAVFVPGDFWYAPVRERVHMAGDVILPAQEPEGIRHHYLKLAKIVDGNVVTEDTVWNGPGADGEHPRKFPFPRLSELDAQDVGYTPACDDNEVTPDLKSFLQNELGADWPGLNGREASVRDVLDALLCDMNAAHLPLDLDDTENCLLTRDENLETVQQALNRLCERIRDLTAGDIAFTLPECAEPSLKTCLEDLVEPKWKPENPGEPTDVAKVLETLLCQLNARHLPMDPTDSQLCHELQEDKTVQDALNTLCLMRRQGCVTLSLDPADGDIAQVIETQVQNDPAITDVNLCLRSGEFRISKPVLLKNKGHIKISGAGKGTRIVLGQGEKVWEFEGCKSVVLEDVHLESETLSTGFHGRNGLLHALNCGPVQAERVSFKTAAGVRTKATGITVRMDDTATAAQMKNARARIRECEFNVGHLQQGILLVNMKRSMVEDNVLRVVPKPKNLTFDTLVNNKARRNKLVKRLISNFQIDKTGVSGSSKGDEKRLTLPRAARRIRSP</sequence>
<evidence type="ECO:0008006" key="4">
    <source>
        <dbReference type="Google" id="ProtNLM"/>
    </source>
</evidence>
<accession>M1YXM4</accession>
<dbReference type="InterPro" id="IPR045392">
    <property type="entry name" value="DUF6519"/>
</dbReference>
<keyword evidence="3" id="KW-1185">Reference proteome</keyword>
<proteinExistence type="predicted"/>
<dbReference type="InParanoid" id="M1YXM4"/>
<dbReference type="Pfam" id="PF20129">
    <property type="entry name" value="DUF6519"/>
    <property type="match status" value="1"/>
</dbReference>
<dbReference type="STRING" id="1266370.NITGR_290038"/>
<evidence type="ECO:0000313" key="2">
    <source>
        <dbReference type="EMBL" id="CCQ90439.1"/>
    </source>
</evidence>
<feature type="region of interest" description="Disordered" evidence="1">
    <location>
        <begin position="91"/>
        <end position="114"/>
    </location>
</feature>
<dbReference type="RefSeq" id="WP_005007916.1">
    <property type="nucleotide sequence ID" value="NZ_HG422173.1"/>
</dbReference>
<protein>
    <recommendedName>
        <fullName evidence="4">Right handed beta helix domain-containing protein</fullName>
    </recommendedName>
</protein>
<dbReference type="Proteomes" id="UP000011704">
    <property type="component" value="Unassembled WGS sequence"/>
</dbReference>
<dbReference type="AlphaFoldDB" id="M1YXM4"/>
<evidence type="ECO:0000256" key="1">
    <source>
        <dbReference type="SAM" id="MobiDB-lite"/>
    </source>
</evidence>
<organism evidence="2 3">
    <name type="scientific">Nitrospina gracilis (strain 3/211)</name>
    <dbReference type="NCBI Taxonomy" id="1266370"/>
    <lineage>
        <taxon>Bacteria</taxon>
        <taxon>Pseudomonadati</taxon>
        <taxon>Nitrospinota/Tectimicrobiota group</taxon>
        <taxon>Nitrospinota</taxon>
        <taxon>Nitrospinia</taxon>
        <taxon>Nitrospinales</taxon>
        <taxon>Nitrospinaceae</taxon>
        <taxon>Nitrospina</taxon>
    </lineage>
</organism>
<dbReference type="HOGENOM" id="CLU_324360_0_0_0"/>
<dbReference type="EMBL" id="CAQJ01000032">
    <property type="protein sequence ID" value="CCQ90439.1"/>
    <property type="molecule type" value="Genomic_DNA"/>
</dbReference>
<reference evidence="2 3" key="1">
    <citation type="journal article" date="2013" name="Front. Microbiol.">
        <title>The genome of Nitrospina gracilis illuminates the metabolism and evolution of the major marine nitrite oxidizer.</title>
        <authorList>
            <person name="Luecker S."/>
            <person name="Nowka B."/>
            <person name="Rattei T."/>
            <person name="Spieck E."/>
            <person name="and Daims H."/>
        </authorList>
    </citation>
    <scope>NUCLEOTIDE SEQUENCE [LARGE SCALE GENOMIC DNA]</scope>
    <source>
        <strain evidence="2 3">3/211</strain>
    </source>
</reference>
<dbReference type="OrthoDB" id="134981at2"/>
<gene>
    <name evidence="2" type="ORF">NITGR_290038</name>
</gene>